<reference evidence="1 2" key="1">
    <citation type="submission" date="2013-01" db="EMBL/GenBank/DDBJ databases">
        <authorList>
            <person name="Harkins D.M."/>
            <person name="Durkin A.S."/>
            <person name="Brinkac L.M."/>
            <person name="Haft D.H."/>
            <person name="Selengut J.D."/>
            <person name="Sanka R."/>
            <person name="DePew J."/>
            <person name="Purushe J."/>
            <person name="Peacock S.J."/>
            <person name="Thaipadungpanit J."/>
            <person name="Wuthiekanun V.W."/>
            <person name="Day N.P."/>
            <person name="Vinetz J.M."/>
            <person name="Sutton G.G."/>
            <person name="Nierman W.C."/>
            <person name="Fouts D.E."/>
        </authorList>
    </citation>
    <scope>NUCLEOTIDE SEQUENCE [LARGE SCALE GENOMIC DNA]</scope>
    <source>
        <strain evidence="1 2">L0374</strain>
    </source>
</reference>
<evidence type="ECO:0000313" key="2">
    <source>
        <dbReference type="Proteomes" id="UP000012137"/>
    </source>
</evidence>
<name>M6KSZ3_LEPIR</name>
<comment type="caution">
    <text evidence="1">The sequence shown here is derived from an EMBL/GenBank/DDBJ whole genome shotgun (WGS) entry which is preliminary data.</text>
</comment>
<dbReference type="AlphaFoldDB" id="M6KSZ3"/>
<dbReference type="EMBL" id="AHMZ02000068">
    <property type="protein sequence ID" value="EMN30922.1"/>
    <property type="molecule type" value="Genomic_DNA"/>
</dbReference>
<accession>M6KSZ3</accession>
<evidence type="ECO:0000313" key="1">
    <source>
        <dbReference type="EMBL" id="EMN30922.1"/>
    </source>
</evidence>
<sequence>MNKIVMINLICDDGSMIVLDVNNMRIIDRKVVETIQKNAVSGTNIEEVQEQLKEVFGADPS</sequence>
<dbReference type="Proteomes" id="UP000012137">
    <property type="component" value="Unassembled WGS sequence"/>
</dbReference>
<gene>
    <name evidence="1" type="ORF">LEP1GSC083_2025</name>
</gene>
<protein>
    <submittedName>
        <fullName evidence="1">Uncharacterized protein</fullName>
    </submittedName>
</protein>
<organism evidence="1 2">
    <name type="scientific">Leptospira interrogans serovar Pyrogenes str. L0374</name>
    <dbReference type="NCBI Taxonomy" id="1049928"/>
    <lineage>
        <taxon>Bacteria</taxon>
        <taxon>Pseudomonadati</taxon>
        <taxon>Spirochaetota</taxon>
        <taxon>Spirochaetia</taxon>
        <taxon>Leptospirales</taxon>
        <taxon>Leptospiraceae</taxon>
        <taxon>Leptospira</taxon>
    </lineage>
</organism>
<proteinExistence type="predicted"/>